<sequence length="63" mass="7065">MNFGTWATWTSISHLPEIILITEPLNATHWNAYYFVPDLFGLVIALVNGDPQSIAIETKNFGD</sequence>
<dbReference type="AntiFam" id="ANF00074">
    <property type="entry name" value="Shadow ORF (opposite alaS)"/>
</dbReference>
<dbReference type="AlphaFoldDB" id="A0A6J6U804"/>
<dbReference type="EMBL" id="CAEZZM010000012">
    <property type="protein sequence ID" value="CAB4755941.1"/>
    <property type="molecule type" value="Genomic_DNA"/>
</dbReference>
<evidence type="ECO:0000313" key="1">
    <source>
        <dbReference type="EMBL" id="CAB4755941.1"/>
    </source>
</evidence>
<accession>A0A6J6U804</accession>
<gene>
    <name evidence="1" type="ORF">UFOPK2872_00212</name>
</gene>
<organism evidence="1">
    <name type="scientific">freshwater metagenome</name>
    <dbReference type="NCBI Taxonomy" id="449393"/>
    <lineage>
        <taxon>unclassified sequences</taxon>
        <taxon>metagenomes</taxon>
        <taxon>ecological metagenomes</taxon>
    </lineage>
</organism>
<reference evidence="1" key="1">
    <citation type="submission" date="2020-05" db="EMBL/GenBank/DDBJ databases">
        <authorList>
            <person name="Chiriac C."/>
            <person name="Salcher M."/>
            <person name="Ghai R."/>
            <person name="Kavagutti S V."/>
        </authorList>
    </citation>
    <scope>NUCLEOTIDE SEQUENCE</scope>
</reference>
<protein>
    <submittedName>
        <fullName evidence="1">Unannotated protein</fullName>
    </submittedName>
</protein>
<name>A0A6J6U804_9ZZZZ</name>
<proteinExistence type="predicted"/>